<dbReference type="InterPro" id="IPR043502">
    <property type="entry name" value="DNA/RNA_pol_sf"/>
</dbReference>
<dbReference type="GO" id="GO:0003724">
    <property type="term" value="F:RNA helicase activity"/>
    <property type="evidence" value="ECO:0007669"/>
    <property type="project" value="InterPro"/>
</dbReference>
<dbReference type="Gene3D" id="3.30.70.270">
    <property type="match status" value="1"/>
</dbReference>
<evidence type="ECO:0000256" key="10">
    <source>
        <dbReference type="ARBA" id="ARBA00022953"/>
    </source>
</evidence>
<dbReference type="EMBL" id="MT344107">
    <property type="protein sequence ID" value="QPP19762.1"/>
    <property type="molecule type" value="Genomic_RNA"/>
</dbReference>
<dbReference type="InterPro" id="IPR043128">
    <property type="entry name" value="Rev_trsase/Diguanyl_cyclase"/>
</dbReference>
<keyword evidence="7" id="KW-0378">Hydrolase</keyword>
<dbReference type="GO" id="GO:0005524">
    <property type="term" value="F:ATP binding"/>
    <property type="evidence" value="ECO:0007669"/>
    <property type="project" value="UniProtKB-KW"/>
</dbReference>
<dbReference type="Pfam" id="PF00910">
    <property type="entry name" value="RNA_helicase"/>
    <property type="match status" value="1"/>
</dbReference>
<organism evidence="16">
    <name type="scientific">Satsuma dwarf virus</name>
    <name type="common">SDV</name>
    <dbReference type="NCBI Taxonomy" id="47416"/>
    <lineage>
        <taxon>Viruses</taxon>
        <taxon>Riboviria</taxon>
        <taxon>Orthornavirae</taxon>
        <taxon>Pisuviricota</taxon>
        <taxon>Pisoniviricetes</taxon>
        <taxon>Picornavirales</taxon>
        <taxon>Secoviridae</taxon>
        <taxon>Sadwavirus</taxon>
        <taxon>Satsumavirus</taxon>
        <taxon>Sadwavirus citri</taxon>
    </lineage>
</organism>
<feature type="domain" description="Peptidase C3" evidence="15">
    <location>
        <begin position="1158"/>
        <end position="1380"/>
    </location>
</feature>
<sequence>MEIYGFSPLSFQDTESWKNSAFAACRGCRTYPVEEVGADGSIVTREVPVGLVLKGVMAQYRSLLWTQFVADAATTTRDRESFDFWLFCRRAEAAQERAFLARKTKRAAKAAALDAEGIIDRTYKGRSYKVSTRGFSWKSVRAAQKAAKRAAKNYGFSVSVNPFSALPSEGKAVAAGETPASSVEVAPQCYWAALRSLKREFSETPIEDLPFLGLVQPVLPQRNGDLARKLRATLRAAQAARIAASFPSQHGDSRLEKATSVVFTPTFRTPGCEFKGVFIKPKNPIIQGMMRRYLIPGKPTFQKLNYIALSAGPECAPPIGTPHLDLGFLSKVSDLATSPGDSMDKLIAIKCILHQEYAYDVHTDMGDVLLSLNSKFIGRENEASERGFISGALYGAGVCVVTSAWKFLDKALHASQIGAQLSSILEYIQAGLAWLASTYSIIANFFTRAKDYILECLELVKSKLPSYLFNEEVGRYMLLLLGVFLCLGLVNSIVYTVAPKYALSFGTVCKLALGALAVVGLGDITAYLFNSSGTKLRAFVNIICNLCGCKNFYSPSSDAEERSGFSVLSLVGAIVGLQSLLPANLCKFSWDCGKWAQTFKSGFDCHEKFASVCEQLSVWLLSKVGLFKSSESQSIQTILLSSGVNTAKWMEDVAQLHLDVHQSTICVPDLLERARKLLDTGDSLSKLLQNSTVSLSFLLRERIKLAYKNLREDHTQLQLAVDVSTKTSCPFVLFFAGDSGVGKSTAMSKFREDVLDDLGYPKVARFFSRNPGEKHWAGYLRHTGVIYDDFAQVPQAENTYDESELIRIVTNSIVTVPMAIAEEKGRTFRSKFIFACTNRYCESEDAPLADVMAFRRRRHLYIHVSRKAGVEPGPTGTDNLSFSEMDNRQSDGEPAYIRVNGKKELVNQDMTYAQLRQLYLERYRAFELLESQLEGSVPRAGKPDTSNCDSWWTLIGHSPNFEPVWFNGTPVREEDQRIDFYKTRYDILRLRAIIEEIDFADIDFIIKNFTCCDNEILNDDREVEAVGKRHLNSMSEFTRKLVISCLKERIAVEAENYTILSKFRSMLTIPIDTWKKSPTWFKCVALLLLIGGVGYTLVKIINGIIGIFRRGPAEAALALTTGGLAAVLRGDSPDDPREERDDPDRIIIKGRGKAIWAGAEIPEALEALRKSQVVLMGLAKSGGPALCSALPISAHSILCTTHEMENFDLDQNMSIILNNSVYSFVLVPGAITYKRYNAPNLVDKVHELVRVDLPKNRGFSLDVRAQFSEDFYDNGTAMKCWVVPNKNPAVSDVMRKVDCEKSNQIIDIFASDLSRSSGCEPVRQTQRFIYADGPARNGHCGRLLCANLSGHWRVIGMCAGEGKNRGGVTKALYADIPHEFLVEEKGIAVHRGADIEDARILDRFAITIQEDVRELTPMTKCLGRVAGQNYPRALRKTSIVPSQIFEHLWRKPETEPTVLGKLDKRAPFPYDPYTTISDKFVAEVGPIDISEGSDASLTLANIGSSWRAAGDIQCSTVLSWEVAINGNPAIPYCERLPMSTSEGYPDSVSRNFGEKGKKRFFELEGENVRVPTPALMNELEVLERELQKEEVCLTCINTACAKDEKTASKKVRVEPKTRIFEILPFQVNIIIRRYFMFWMQLLMAAHDQLPSKVGLNVYSESWDILLGRHTRLANHFTGDYSGFDTSTPRILVYAIIDKVNELANDSEINQRTRRNIIRFVLNRYLISDGYVYEIHGGTPSGFAPTVMINSIVNEFYLKWSWMGIMKEAGYAKEASLYAFHEATEISLYGDDNFVSVATPVASLYNLKTISEFLGRIGVKLGDGAKTGTIKPFIPLEEVDFLKRQFVADAGSTAILCPLKKVSIEERLFYVKGGQDELAALELNMATALCEAFFHGKEYFCFLETEILKAVRKSGISLTKPLPTMESIRVWYLSQRTNTKVRSPSYEGLGTMSGILAVGLSEARIVGNVTFYSGTEFQGRVETHLRVIPTYIPGGWKVGKDKQVYISFVRDAIKMANIIKNVDNFECVVATDKAMAYLIAICVAYKEKRISRMEVRCHVQNLKTADALLCNEICNNL</sequence>
<dbReference type="InterPro" id="IPR044067">
    <property type="entry name" value="PCV_3C_PRO"/>
</dbReference>
<reference evidence="16" key="1">
    <citation type="journal article" date="2021" name="Trop. Plant Pathol.">
        <title>Complete genome sequences and recombination analysis of three divergent Satsuma dwarf virus isolates.</title>
        <authorList>
            <person name="Yan J."/>
            <person name="Zhang S."/>
            <person name="Wu J."/>
            <person name="Yang F."/>
            <person name="Zhou Y."/>
            <person name="Zhou C."/>
            <person name="Cao M."/>
        </authorList>
    </citation>
    <scope>NUCLEOTIDE SEQUENCE</scope>
    <source>
        <strain evidence="16">EH1</strain>
    </source>
</reference>
<keyword evidence="12" id="KW-0472">Membrane</keyword>
<dbReference type="InterPro" id="IPR014759">
    <property type="entry name" value="Helicase_SF3_ssRNA_vir"/>
</dbReference>
<evidence type="ECO:0000256" key="12">
    <source>
        <dbReference type="SAM" id="Phobius"/>
    </source>
</evidence>
<dbReference type="CDD" id="cd23169">
    <property type="entry name" value="ps-ssRNAv-Picornavirales"/>
    <property type="match status" value="1"/>
</dbReference>
<name>A0A7T1TTQ3_SDV</name>
<evidence type="ECO:0000256" key="11">
    <source>
        <dbReference type="ARBA" id="ARBA00022989"/>
    </source>
</evidence>
<evidence type="ECO:0000259" key="13">
    <source>
        <dbReference type="PROSITE" id="PS50507"/>
    </source>
</evidence>
<dbReference type="GO" id="GO:0006508">
    <property type="term" value="P:proteolysis"/>
    <property type="evidence" value="ECO:0007669"/>
    <property type="project" value="UniProtKB-KW"/>
</dbReference>
<dbReference type="PROSITE" id="PS51874">
    <property type="entry name" value="PCV_3C_PRO"/>
    <property type="match status" value="1"/>
</dbReference>
<evidence type="ECO:0000256" key="8">
    <source>
        <dbReference type="ARBA" id="ARBA00022807"/>
    </source>
</evidence>
<feature type="domain" description="RdRp catalytic" evidence="13">
    <location>
        <begin position="1673"/>
        <end position="1804"/>
    </location>
</feature>
<dbReference type="GO" id="GO:0006351">
    <property type="term" value="P:DNA-templated transcription"/>
    <property type="evidence" value="ECO:0007669"/>
    <property type="project" value="InterPro"/>
</dbReference>
<evidence type="ECO:0000313" key="16">
    <source>
        <dbReference type="EMBL" id="QPP19762.1"/>
    </source>
</evidence>
<evidence type="ECO:0000256" key="2">
    <source>
        <dbReference type="ARBA" id="ARBA00022670"/>
    </source>
</evidence>
<evidence type="ECO:0000256" key="4">
    <source>
        <dbReference type="ARBA" id="ARBA00022692"/>
    </source>
</evidence>
<keyword evidence="5" id="KW-0548">Nucleotidyltransferase</keyword>
<accession>A0A7T1TTQ3</accession>
<keyword evidence="8" id="KW-0788">Thiol protease</keyword>
<organismHost>
    <name type="scientific">Citrus unshiu</name>
    <name type="common">Satsuma mandarin</name>
    <name type="synonym">Citrus nobilis var. unshiu</name>
    <dbReference type="NCBI Taxonomy" id="55188"/>
</organismHost>
<keyword evidence="6" id="KW-0547">Nucleotide-binding</keyword>
<evidence type="ECO:0000256" key="3">
    <source>
        <dbReference type="ARBA" id="ARBA00022679"/>
    </source>
</evidence>
<keyword evidence="9" id="KW-0067">ATP-binding</keyword>
<dbReference type="GO" id="GO:0039694">
    <property type="term" value="P:viral RNA genome replication"/>
    <property type="evidence" value="ECO:0007669"/>
    <property type="project" value="InterPro"/>
</dbReference>
<feature type="transmembrane region" description="Helical" evidence="12">
    <location>
        <begin position="476"/>
        <end position="495"/>
    </location>
</feature>
<dbReference type="GO" id="GO:0004197">
    <property type="term" value="F:cysteine-type endopeptidase activity"/>
    <property type="evidence" value="ECO:0007669"/>
    <property type="project" value="InterPro"/>
</dbReference>
<dbReference type="InterPro" id="IPR000605">
    <property type="entry name" value="Helicase_SF3_ssDNA/RNA_vir"/>
</dbReference>
<organismHost>
    <name type="scientific">Citrus sinensis</name>
    <name type="common">Sweet orange</name>
    <name type="synonym">Citrus aurantium var. sinensis</name>
    <dbReference type="NCBI Taxonomy" id="2711"/>
</organismHost>
<protein>
    <submittedName>
        <fullName evidence="16">Polyprotein</fullName>
    </submittedName>
</protein>
<dbReference type="Gene3D" id="1.20.960.20">
    <property type="match status" value="1"/>
</dbReference>
<keyword evidence="3" id="KW-0808">Transferase</keyword>
<evidence type="ECO:0000256" key="7">
    <source>
        <dbReference type="ARBA" id="ARBA00022801"/>
    </source>
</evidence>
<evidence type="ECO:0000256" key="1">
    <source>
        <dbReference type="ARBA" id="ARBA00022484"/>
    </source>
</evidence>
<proteinExistence type="predicted"/>
<dbReference type="GO" id="GO:0003968">
    <property type="term" value="F:RNA-directed RNA polymerase activity"/>
    <property type="evidence" value="ECO:0007669"/>
    <property type="project" value="UniProtKB-KW"/>
</dbReference>
<feature type="domain" description="SF3 helicase" evidence="14">
    <location>
        <begin position="710"/>
        <end position="879"/>
    </location>
</feature>
<organismHost>
    <name type="scientific">Viburnum odoratissimum</name>
    <dbReference type="NCBI Taxonomy" id="237951"/>
</organismHost>
<evidence type="ECO:0000259" key="15">
    <source>
        <dbReference type="PROSITE" id="PS51874"/>
    </source>
</evidence>
<dbReference type="PROSITE" id="PS51218">
    <property type="entry name" value="SF3_HELICASE_2"/>
    <property type="match status" value="1"/>
</dbReference>
<feature type="transmembrane region" description="Helical" evidence="12">
    <location>
        <begin position="501"/>
        <end position="529"/>
    </location>
</feature>
<evidence type="ECO:0000256" key="6">
    <source>
        <dbReference type="ARBA" id="ARBA00022741"/>
    </source>
</evidence>
<keyword evidence="10" id="KW-0693">Viral RNA replication</keyword>
<dbReference type="InterPro" id="IPR001205">
    <property type="entry name" value="RNA-dir_pol_C"/>
</dbReference>
<evidence type="ECO:0000259" key="14">
    <source>
        <dbReference type="PROSITE" id="PS51218"/>
    </source>
</evidence>
<dbReference type="PROSITE" id="PS50507">
    <property type="entry name" value="RDRP_SSRNA_POS"/>
    <property type="match status" value="1"/>
</dbReference>
<dbReference type="Pfam" id="PF00680">
    <property type="entry name" value="RdRP_1"/>
    <property type="match status" value="1"/>
</dbReference>
<dbReference type="SUPFAM" id="SSF56672">
    <property type="entry name" value="DNA/RNA polymerases"/>
    <property type="match status" value="1"/>
</dbReference>
<keyword evidence="2" id="KW-0645">Protease</keyword>
<evidence type="ECO:0000256" key="9">
    <source>
        <dbReference type="ARBA" id="ARBA00022840"/>
    </source>
</evidence>
<keyword evidence="4 12" id="KW-0812">Transmembrane</keyword>
<keyword evidence="11 12" id="KW-1133">Transmembrane helix</keyword>
<keyword evidence="1" id="KW-0696">RNA-directed RNA polymerase</keyword>
<dbReference type="GO" id="GO:0003723">
    <property type="term" value="F:RNA binding"/>
    <property type="evidence" value="ECO:0007669"/>
    <property type="project" value="InterPro"/>
</dbReference>
<evidence type="ECO:0000256" key="5">
    <source>
        <dbReference type="ARBA" id="ARBA00022695"/>
    </source>
</evidence>
<dbReference type="InterPro" id="IPR007094">
    <property type="entry name" value="RNA-dir_pol_PSvirus"/>
</dbReference>